<gene>
    <name evidence="2" type="ORF">N6G96_06160</name>
</gene>
<dbReference type="InterPro" id="IPR010982">
    <property type="entry name" value="Lambda_DNA-bd_dom_sf"/>
</dbReference>
<dbReference type="EMBL" id="CP104778">
    <property type="protein sequence ID" value="WPC20890.1"/>
    <property type="molecule type" value="Genomic_DNA"/>
</dbReference>
<dbReference type="Proteomes" id="UP001302696">
    <property type="component" value="Chromosome"/>
</dbReference>
<name>A0ABZ0Q1R6_9LACO</name>
<evidence type="ECO:0000259" key="1">
    <source>
        <dbReference type="PROSITE" id="PS50943"/>
    </source>
</evidence>
<dbReference type="InterPro" id="IPR001387">
    <property type="entry name" value="Cro/C1-type_HTH"/>
</dbReference>
<evidence type="ECO:0000313" key="2">
    <source>
        <dbReference type="EMBL" id="WPC20890.1"/>
    </source>
</evidence>
<sequence length="117" mass="13068">MTLFDRVKKLADAQGKSLKNIALELGFGENSLYGWKTKNPGIDKLQAVADYFGVSTDYLLGRTDNPYPAKHSKLDTLAAHAADRNHEFTDTEIDQMEAYLDGLIDSYKAKHKDDADD</sequence>
<dbReference type="PROSITE" id="PS50943">
    <property type="entry name" value="HTH_CROC1"/>
    <property type="match status" value="1"/>
</dbReference>
<reference evidence="3" key="1">
    <citation type="submission" date="2024-06" db="EMBL/GenBank/DDBJ databases">
        <authorList>
            <person name="Chang H.C."/>
            <person name="Mun S.Y."/>
        </authorList>
    </citation>
    <scope>NUCLEOTIDE SEQUENCE [LARGE SCALE GENOMIC DNA]</scope>
    <source>
        <strain evidence="3">KT1</strain>
    </source>
</reference>
<dbReference type="Gene3D" id="1.10.260.40">
    <property type="entry name" value="lambda repressor-like DNA-binding domains"/>
    <property type="match status" value="1"/>
</dbReference>
<dbReference type="SMART" id="SM00530">
    <property type="entry name" value="HTH_XRE"/>
    <property type="match status" value="1"/>
</dbReference>
<proteinExistence type="predicted"/>
<keyword evidence="3" id="KW-1185">Reference proteome</keyword>
<feature type="domain" description="HTH cro/C1-type" evidence="1">
    <location>
        <begin position="38"/>
        <end position="59"/>
    </location>
</feature>
<evidence type="ECO:0000313" key="3">
    <source>
        <dbReference type="Proteomes" id="UP001302696"/>
    </source>
</evidence>
<dbReference type="SUPFAM" id="SSF47413">
    <property type="entry name" value="lambda repressor-like DNA-binding domains"/>
    <property type="match status" value="1"/>
</dbReference>
<accession>A0ABZ0Q1R6</accession>
<organism evidence="2 3">
    <name type="scientific">Pediococcus inopinatus</name>
    <dbReference type="NCBI Taxonomy" id="114090"/>
    <lineage>
        <taxon>Bacteria</taxon>
        <taxon>Bacillati</taxon>
        <taxon>Bacillota</taxon>
        <taxon>Bacilli</taxon>
        <taxon>Lactobacillales</taxon>
        <taxon>Lactobacillaceae</taxon>
        <taxon>Pediococcus</taxon>
    </lineage>
</organism>
<dbReference type="RefSeq" id="WP_323708977.1">
    <property type="nucleotide sequence ID" value="NZ_CP104778.1"/>
</dbReference>
<protein>
    <submittedName>
        <fullName evidence="2">Helix-turn-helix domain-containing protein</fullName>
    </submittedName>
</protein>
<dbReference type="CDD" id="cd00093">
    <property type="entry name" value="HTH_XRE"/>
    <property type="match status" value="1"/>
</dbReference>